<evidence type="ECO:0000259" key="6">
    <source>
        <dbReference type="PROSITE" id="PS50057"/>
    </source>
</evidence>
<dbReference type="Gene3D" id="1.20.80.10">
    <property type="match status" value="1"/>
</dbReference>
<dbReference type="SMART" id="SM00295">
    <property type="entry name" value="B41"/>
    <property type="match status" value="1"/>
</dbReference>
<dbReference type="HOGENOM" id="CLU_431034_0_0_1"/>
<dbReference type="SMART" id="SM00194">
    <property type="entry name" value="PTPc"/>
    <property type="match status" value="1"/>
</dbReference>
<dbReference type="Pfam" id="PF00102">
    <property type="entry name" value="Y_phosphatase"/>
    <property type="match status" value="1"/>
</dbReference>
<evidence type="ECO:0000256" key="1">
    <source>
        <dbReference type="ARBA" id="ARBA00013064"/>
    </source>
</evidence>
<dbReference type="GO" id="GO:0004725">
    <property type="term" value="F:protein tyrosine phosphatase activity"/>
    <property type="evidence" value="ECO:0007669"/>
    <property type="project" value="UniProtKB-EC"/>
</dbReference>
<evidence type="ECO:0000256" key="3">
    <source>
        <dbReference type="ARBA" id="ARBA00022912"/>
    </source>
</evidence>
<dbReference type="EMBL" id="CAQQ02102409">
    <property type="status" value="NOT_ANNOTATED_CDS"/>
    <property type="molecule type" value="Genomic_DNA"/>
</dbReference>
<organism evidence="7 8">
    <name type="scientific">Megaselia scalaris</name>
    <name type="common">Humpbacked fly</name>
    <name type="synonym">Phora scalaris</name>
    <dbReference type="NCBI Taxonomy" id="36166"/>
    <lineage>
        <taxon>Eukaryota</taxon>
        <taxon>Metazoa</taxon>
        <taxon>Ecdysozoa</taxon>
        <taxon>Arthropoda</taxon>
        <taxon>Hexapoda</taxon>
        <taxon>Insecta</taxon>
        <taxon>Pterygota</taxon>
        <taxon>Neoptera</taxon>
        <taxon>Endopterygota</taxon>
        <taxon>Diptera</taxon>
        <taxon>Brachycera</taxon>
        <taxon>Muscomorpha</taxon>
        <taxon>Platypezoidea</taxon>
        <taxon>Phoridae</taxon>
        <taxon>Megaseliini</taxon>
        <taxon>Megaselia</taxon>
    </lineage>
</organism>
<dbReference type="GO" id="GO:0071944">
    <property type="term" value="C:cell periphery"/>
    <property type="evidence" value="ECO:0007669"/>
    <property type="project" value="UniProtKB-ARBA"/>
</dbReference>
<feature type="region of interest" description="Disordered" evidence="4">
    <location>
        <begin position="593"/>
        <end position="615"/>
    </location>
</feature>
<dbReference type="SMART" id="SM01196">
    <property type="entry name" value="FERM_C"/>
    <property type="match status" value="1"/>
</dbReference>
<dbReference type="InterPro" id="IPR011993">
    <property type="entry name" value="PH-like_dom_sf"/>
</dbReference>
<evidence type="ECO:0000313" key="8">
    <source>
        <dbReference type="Proteomes" id="UP000015102"/>
    </source>
</evidence>
<evidence type="ECO:0000256" key="2">
    <source>
        <dbReference type="ARBA" id="ARBA00022801"/>
    </source>
</evidence>
<dbReference type="PANTHER" id="PTHR45706:SF1">
    <property type="entry name" value="PEZ, ISOFORM A"/>
    <property type="match status" value="1"/>
</dbReference>
<dbReference type="PROSITE" id="PS50055">
    <property type="entry name" value="TYR_PHOSPHATASE_PTP"/>
    <property type="match status" value="1"/>
</dbReference>
<dbReference type="CDD" id="cd14473">
    <property type="entry name" value="FERM_B-lobe"/>
    <property type="match status" value="1"/>
</dbReference>
<dbReference type="STRING" id="36166.T1GMR8"/>
<protein>
    <recommendedName>
        <fullName evidence="1">protein-tyrosine-phosphatase</fullName>
        <ecNumber evidence="1">3.1.3.48</ecNumber>
    </recommendedName>
</protein>
<dbReference type="PANTHER" id="PTHR45706">
    <property type="entry name" value="TYROSINE-PROTEIN PHOSPHATASE"/>
    <property type="match status" value="1"/>
</dbReference>
<dbReference type="Pfam" id="PF00373">
    <property type="entry name" value="FERM_M"/>
    <property type="match status" value="1"/>
</dbReference>
<dbReference type="EMBL" id="CAQQ02102410">
    <property type="status" value="NOT_ANNOTATED_CDS"/>
    <property type="molecule type" value="Genomic_DNA"/>
</dbReference>
<dbReference type="EnsemblMetazoa" id="MESCA004848-RA">
    <property type="protein sequence ID" value="MESCA004848-PA"/>
    <property type="gene ID" value="MESCA004848"/>
</dbReference>
<dbReference type="InterPro" id="IPR019749">
    <property type="entry name" value="Band_41_domain"/>
</dbReference>
<dbReference type="SUPFAM" id="SSF47031">
    <property type="entry name" value="Second domain of FERM"/>
    <property type="match status" value="1"/>
</dbReference>
<evidence type="ECO:0000313" key="7">
    <source>
        <dbReference type="EnsemblMetazoa" id="MESCA004848-PA"/>
    </source>
</evidence>
<evidence type="ECO:0000259" key="5">
    <source>
        <dbReference type="PROSITE" id="PS50055"/>
    </source>
</evidence>
<keyword evidence="8" id="KW-1185">Reference proteome</keyword>
<dbReference type="InterPro" id="IPR000299">
    <property type="entry name" value="FERM_domain"/>
</dbReference>
<dbReference type="SUPFAM" id="SSF50729">
    <property type="entry name" value="PH domain-like"/>
    <property type="match status" value="1"/>
</dbReference>
<reference evidence="8" key="1">
    <citation type="submission" date="2013-02" db="EMBL/GenBank/DDBJ databases">
        <authorList>
            <person name="Hughes D."/>
        </authorList>
    </citation>
    <scope>NUCLEOTIDE SEQUENCE</scope>
    <source>
        <strain>Durham</strain>
        <strain evidence="8">NC isolate 2 -- Noor lab</strain>
    </source>
</reference>
<dbReference type="EC" id="3.1.3.48" evidence="1"/>
<feature type="domain" description="FERM" evidence="6">
    <location>
        <begin position="86"/>
        <end position="381"/>
    </location>
</feature>
<dbReference type="Gene3D" id="3.90.190.10">
    <property type="entry name" value="Protein tyrosine phosphatase superfamily"/>
    <property type="match status" value="1"/>
</dbReference>
<dbReference type="Pfam" id="PF09380">
    <property type="entry name" value="FERM_C"/>
    <property type="match status" value="1"/>
</dbReference>
<dbReference type="AlphaFoldDB" id="T1GMR8"/>
<reference evidence="7" key="2">
    <citation type="submission" date="2015-06" db="UniProtKB">
        <authorList>
            <consortium name="EnsemblMetazoa"/>
        </authorList>
    </citation>
    <scope>IDENTIFICATION</scope>
</reference>
<dbReference type="PROSITE" id="PS50057">
    <property type="entry name" value="FERM_3"/>
    <property type="match status" value="1"/>
</dbReference>
<dbReference type="InterPro" id="IPR000242">
    <property type="entry name" value="PTP_cat"/>
</dbReference>
<evidence type="ECO:0000256" key="4">
    <source>
        <dbReference type="SAM" id="MobiDB-lite"/>
    </source>
</evidence>
<proteinExistence type="predicted"/>
<dbReference type="InterPro" id="IPR018980">
    <property type="entry name" value="FERM_PH-like_C"/>
</dbReference>
<keyword evidence="3" id="KW-0904">Protein phosphatase</keyword>
<dbReference type="InterPro" id="IPR019748">
    <property type="entry name" value="FERM_central"/>
</dbReference>
<accession>T1GMR8</accession>
<dbReference type="Proteomes" id="UP000015102">
    <property type="component" value="Unassembled WGS sequence"/>
</dbReference>
<sequence>MKRILSTFQCNELSNKLKEDLSMEYSQIPIQKTNAEYKIANLDENKILNNNQLYLPYDDNRVRVTPTMENKCGYINTSYITATIGNIQKFYIIGQTPHNKLQAIAFWQAVYESDVYLIINVGDENTYSPKEFNTIDFGQGTTDKMRWVDLDRPLSRQLKKYGSNQRIFLRVMYYVRSGVNLLTDEQTKYYYFLQLKSDLTDGKLFCDVKEVLILGLLTRQSEYDREQNKNLTYYLKTFVNSMAENFKIDADALSDAFIESIIEKNKSILYLTQSQAEVLYIQRCQQLEGYGQERFKAKKSSGQDVTLCITLSGILIITSYYANQTSEYISWHNVQNVVNIKRIFKIEQCDKTLSFVFAESELSRYFWQLCVLQHKFFMKFEKDHHDESNNNENLLEYIPRWTNKKQPQPIDMQCTPKIVTSNISLSTVNTNNNLSYNGETIKLKSLLPGYRPAPDYETAVRQMQNSMELDNINYNCNANRNNNKMMNPLLRTYPDITKDLNSTLNIESFDRSRHLYYTAHNYNFSSTPDLHLYKNNGAQYVSGSSPDLLCFNNVGKLPEKTRESINKSEALLRNKIEPIYENIPANTVFNDSANESSTSDAKLKNVSTSSNKSKKKIWKILSRKSNTVPRGFGEL</sequence>
<dbReference type="InterPro" id="IPR029021">
    <property type="entry name" value="Prot-tyrosine_phosphatase-like"/>
</dbReference>
<dbReference type="SUPFAM" id="SSF52799">
    <property type="entry name" value="(Phosphotyrosine protein) phosphatases II"/>
    <property type="match status" value="1"/>
</dbReference>
<keyword evidence="2" id="KW-0378">Hydrolase</keyword>
<dbReference type="Gene3D" id="2.30.29.30">
    <property type="entry name" value="Pleckstrin-homology domain (PH domain)/Phosphotyrosine-binding domain (PTB)"/>
    <property type="match status" value="1"/>
</dbReference>
<feature type="domain" description="Tyrosine-protein phosphatase" evidence="5">
    <location>
        <begin position="21"/>
        <end position="119"/>
    </location>
</feature>
<dbReference type="PRINTS" id="PR00935">
    <property type="entry name" value="BAND41"/>
</dbReference>
<dbReference type="InterPro" id="IPR014352">
    <property type="entry name" value="FERM/acyl-CoA-bd_prot_sf"/>
</dbReference>
<dbReference type="GO" id="GO:0009887">
    <property type="term" value="P:animal organ morphogenesis"/>
    <property type="evidence" value="ECO:0007669"/>
    <property type="project" value="UniProtKB-ARBA"/>
</dbReference>
<name>T1GMR8_MEGSC</name>
<dbReference type="InterPro" id="IPR035963">
    <property type="entry name" value="FERM_2"/>
</dbReference>
<dbReference type="GO" id="GO:0030182">
    <property type="term" value="P:neuron differentiation"/>
    <property type="evidence" value="ECO:0007669"/>
    <property type="project" value="UniProtKB-ARBA"/>
</dbReference>